<evidence type="ECO:0000256" key="4">
    <source>
        <dbReference type="ARBA" id="ARBA00022989"/>
    </source>
</evidence>
<evidence type="ECO:0000313" key="8">
    <source>
        <dbReference type="Proteomes" id="UP001196413"/>
    </source>
</evidence>
<sequence>MKADITSRKDSIKTGAATISERAEVAETPWVSIYIASVCSFIHSTQFSILFSSMWPYLKKLHPQAEETQYGYIVAFYSFGECICAPSFGYWSNRIKQV</sequence>
<accession>A0AAD5R021</accession>
<dbReference type="GO" id="GO:0012505">
    <property type="term" value="C:endomembrane system"/>
    <property type="evidence" value="ECO:0007669"/>
    <property type="project" value="UniProtKB-SubCell"/>
</dbReference>
<evidence type="ECO:0000313" key="7">
    <source>
        <dbReference type="EMBL" id="KAJ1366987.1"/>
    </source>
</evidence>
<gene>
    <name evidence="7" type="ORF">KIN20_027814</name>
</gene>
<keyword evidence="5 6" id="KW-0472">Membrane</keyword>
<dbReference type="InterPro" id="IPR036259">
    <property type="entry name" value="MFS_trans_sf"/>
</dbReference>
<proteinExistence type="predicted"/>
<evidence type="ECO:0000256" key="1">
    <source>
        <dbReference type="ARBA" id="ARBA00004127"/>
    </source>
</evidence>
<evidence type="ECO:0000256" key="3">
    <source>
        <dbReference type="ARBA" id="ARBA00022692"/>
    </source>
</evidence>
<dbReference type="Gene3D" id="1.20.1250.20">
    <property type="entry name" value="MFS general substrate transporter like domains"/>
    <property type="match status" value="1"/>
</dbReference>
<feature type="transmembrane region" description="Helical" evidence="6">
    <location>
        <begin position="33"/>
        <end position="58"/>
    </location>
</feature>
<evidence type="ECO:0000256" key="2">
    <source>
        <dbReference type="ARBA" id="ARBA00022448"/>
    </source>
</evidence>
<dbReference type="InterPro" id="IPR051068">
    <property type="entry name" value="MFS_Domain-Containing_Protein"/>
</dbReference>
<keyword evidence="4 6" id="KW-1133">Transmembrane helix</keyword>
<dbReference type="PANTHER" id="PTHR23510:SF3">
    <property type="entry name" value="MAJOR FACILITATOR SUPERFAMILY DOMAIN-CONTAINING PROTEIN 8"/>
    <property type="match status" value="1"/>
</dbReference>
<keyword evidence="3 6" id="KW-0812">Transmembrane</keyword>
<reference evidence="7" key="1">
    <citation type="submission" date="2021-06" db="EMBL/GenBank/DDBJ databases">
        <title>Parelaphostrongylus tenuis whole genome reference sequence.</title>
        <authorList>
            <person name="Garwood T.J."/>
            <person name="Larsen P.A."/>
            <person name="Fountain-Jones N.M."/>
            <person name="Garbe J.R."/>
            <person name="Macchietto M.G."/>
            <person name="Kania S.A."/>
            <person name="Gerhold R.W."/>
            <person name="Richards J.E."/>
            <person name="Wolf T.M."/>
        </authorList>
    </citation>
    <scope>NUCLEOTIDE SEQUENCE</scope>
    <source>
        <strain evidence="7">MNPRO001-30</strain>
        <tissue evidence="7">Meninges</tissue>
    </source>
</reference>
<dbReference type="PANTHER" id="PTHR23510">
    <property type="entry name" value="INNER MEMBRANE TRANSPORT PROTEIN YAJR"/>
    <property type="match status" value="1"/>
</dbReference>
<organism evidence="7 8">
    <name type="scientific">Parelaphostrongylus tenuis</name>
    <name type="common">Meningeal worm</name>
    <dbReference type="NCBI Taxonomy" id="148309"/>
    <lineage>
        <taxon>Eukaryota</taxon>
        <taxon>Metazoa</taxon>
        <taxon>Ecdysozoa</taxon>
        <taxon>Nematoda</taxon>
        <taxon>Chromadorea</taxon>
        <taxon>Rhabditida</taxon>
        <taxon>Rhabditina</taxon>
        <taxon>Rhabditomorpha</taxon>
        <taxon>Strongyloidea</taxon>
        <taxon>Metastrongylidae</taxon>
        <taxon>Parelaphostrongylus</taxon>
    </lineage>
</organism>
<protein>
    <submittedName>
        <fullName evidence="7">Uncharacterized protein</fullName>
    </submittedName>
</protein>
<dbReference type="Proteomes" id="UP001196413">
    <property type="component" value="Unassembled WGS sequence"/>
</dbReference>
<keyword evidence="2" id="KW-0813">Transport</keyword>
<comment type="caution">
    <text evidence="7">The sequence shown here is derived from an EMBL/GenBank/DDBJ whole genome shotgun (WGS) entry which is preliminary data.</text>
</comment>
<comment type="subcellular location">
    <subcellularLocation>
        <location evidence="1">Endomembrane system</location>
        <topology evidence="1">Multi-pass membrane protein</topology>
    </subcellularLocation>
</comment>
<feature type="transmembrane region" description="Helical" evidence="6">
    <location>
        <begin position="70"/>
        <end position="91"/>
    </location>
</feature>
<evidence type="ECO:0000256" key="5">
    <source>
        <dbReference type="ARBA" id="ARBA00023136"/>
    </source>
</evidence>
<keyword evidence="8" id="KW-1185">Reference proteome</keyword>
<dbReference type="EMBL" id="JAHQIW010005742">
    <property type="protein sequence ID" value="KAJ1366987.1"/>
    <property type="molecule type" value="Genomic_DNA"/>
</dbReference>
<evidence type="ECO:0000256" key="6">
    <source>
        <dbReference type="SAM" id="Phobius"/>
    </source>
</evidence>
<dbReference type="GO" id="GO:0005765">
    <property type="term" value="C:lysosomal membrane"/>
    <property type="evidence" value="ECO:0007669"/>
    <property type="project" value="TreeGrafter"/>
</dbReference>
<name>A0AAD5R021_PARTN</name>
<dbReference type="SUPFAM" id="SSF103473">
    <property type="entry name" value="MFS general substrate transporter"/>
    <property type="match status" value="1"/>
</dbReference>
<dbReference type="AlphaFoldDB" id="A0AAD5R021"/>